<dbReference type="PROSITE" id="PS51032">
    <property type="entry name" value="AP2_ERF"/>
    <property type="match status" value="1"/>
</dbReference>
<comment type="subcellular location">
    <subcellularLocation>
        <location evidence="1">Nucleus</location>
    </subcellularLocation>
</comment>
<keyword evidence="5" id="KW-0539">Nucleus</keyword>
<gene>
    <name evidence="7" type="ORF">ECRASSUSDP1_LOCUS23050</name>
</gene>
<evidence type="ECO:0000256" key="2">
    <source>
        <dbReference type="ARBA" id="ARBA00023015"/>
    </source>
</evidence>
<evidence type="ECO:0000256" key="5">
    <source>
        <dbReference type="ARBA" id="ARBA00023242"/>
    </source>
</evidence>
<dbReference type="InterPro" id="IPR001471">
    <property type="entry name" value="AP2/ERF_dom"/>
</dbReference>
<organism evidence="7 8">
    <name type="scientific">Euplotes crassus</name>
    <dbReference type="NCBI Taxonomy" id="5936"/>
    <lineage>
        <taxon>Eukaryota</taxon>
        <taxon>Sar</taxon>
        <taxon>Alveolata</taxon>
        <taxon>Ciliophora</taxon>
        <taxon>Intramacronucleata</taxon>
        <taxon>Spirotrichea</taxon>
        <taxon>Hypotrichia</taxon>
        <taxon>Euplotida</taxon>
        <taxon>Euplotidae</taxon>
        <taxon>Moneuplotes</taxon>
    </lineage>
</organism>
<keyword evidence="2" id="KW-0805">Transcription regulation</keyword>
<dbReference type="GO" id="GO:0003700">
    <property type="term" value="F:DNA-binding transcription factor activity"/>
    <property type="evidence" value="ECO:0007669"/>
    <property type="project" value="InterPro"/>
</dbReference>
<dbReference type="EMBL" id="CAMPGE010023683">
    <property type="protein sequence ID" value="CAI2381593.1"/>
    <property type="molecule type" value="Genomic_DNA"/>
</dbReference>
<keyword evidence="3" id="KW-0238">DNA-binding</keyword>
<evidence type="ECO:0000259" key="6">
    <source>
        <dbReference type="PROSITE" id="PS51032"/>
    </source>
</evidence>
<dbReference type="SMART" id="SM00380">
    <property type="entry name" value="AP2"/>
    <property type="match status" value="1"/>
</dbReference>
<dbReference type="InterPro" id="IPR036955">
    <property type="entry name" value="AP2/ERF_dom_sf"/>
</dbReference>
<dbReference type="Proteomes" id="UP001295684">
    <property type="component" value="Unassembled WGS sequence"/>
</dbReference>
<dbReference type="SUPFAM" id="SSF54171">
    <property type="entry name" value="DNA-binding domain"/>
    <property type="match status" value="1"/>
</dbReference>
<evidence type="ECO:0000256" key="3">
    <source>
        <dbReference type="ARBA" id="ARBA00023125"/>
    </source>
</evidence>
<dbReference type="Gene3D" id="3.30.730.10">
    <property type="entry name" value="AP2/ERF domain"/>
    <property type="match status" value="1"/>
</dbReference>
<dbReference type="GO" id="GO:0005634">
    <property type="term" value="C:nucleus"/>
    <property type="evidence" value="ECO:0007669"/>
    <property type="project" value="UniProtKB-SubCell"/>
</dbReference>
<evidence type="ECO:0000313" key="8">
    <source>
        <dbReference type="Proteomes" id="UP001295684"/>
    </source>
</evidence>
<evidence type="ECO:0000256" key="4">
    <source>
        <dbReference type="ARBA" id="ARBA00023163"/>
    </source>
</evidence>
<protein>
    <recommendedName>
        <fullName evidence="6">AP2/ERF domain-containing protein</fullName>
    </recommendedName>
</protein>
<comment type="caution">
    <text evidence="7">The sequence shown here is derived from an EMBL/GenBank/DDBJ whole genome shotgun (WGS) entry which is preliminary data.</text>
</comment>
<proteinExistence type="predicted"/>
<keyword evidence="8" id="KW-1185">Reference proteome</keyword>
<dbReference type="InterPro" id="IPR016177">
    <property type="entry name" value="DNA-bd_dom_sf"/>
</dbReference>
<sequence>MNFLNFANNTNCTQPLMCRSPDILQELSSMYCLSDLDNSVSKTQDYCLCSTQETQETLYPKSGGMYHQARAYDMEIFQQAPQTNISIRPVVQQNIEQHGNVEPRLRKRRRNTKELNITERLTNLRLRILSGYVTKFTCSAKKAKSTHKKNLRRRSKYIGVSRNNSNWQALLNVDQIKKYIGTFTNELQAARAYDIYSVAMRGEEASLNFNYSGEEMLERIEYFLEHKTIKFDS</sequence>
<accession>A0AAD2D6R3</accession>
<dbReference type="GO" id="GO:0003677">
    <property type="term" value="F:DNA binding"/>
    <property type="evidence" value="ECO:0007669"/>
    <property type="project" value="UniProtKB-KW"/>
</dbReference>
<evidence type="ECO:0000313" key="7">
    <source>
        <dbReference type="EMBL" id="CAI2381593.1"/>
    </source>
</evidence>
<dbReference type="AlphaFoldDB" id="A0AAD2D6R3"/>
<reference evidence="7" key="1">
    <citation type="submission" date="2023-07" db="EMBL/GenBank/DDBJ databases">
        <authorList>
            <consortium name="AG Swart"/>
            <person name="Singh M."/>
            <person name="Singh A."/>
            <person name="Seah K."/>
            <person name="Emmerich C."/>
        </authorList>
    </citation>
    <scope>NUCLEOTIDE SEQUENCE</scope>
    <source>
        <strain evidence="7">DP1</strain>
    </source>
</reference>
<keyword evidence="4" id="KW-0804">Transcription</keyword>
<evidence type="ECO:0000256" key="1">
    <source>
        <dbReference type="ARBA" id="ARBA00004123"/>
    </source>
</evidence>
<name>A0AAD2D6R3_EUPCR</name>
<feature type="domain" description="AP2/ERF" evidence="6">
    <location>
        <begin position="147"/>
        <end position="210"/>
    </location>
</feature>